<evidence type="ECO:0000313" key="1">
    <source>
        <dbReference type="EMBL" id="MBL0374030.1"/>
    </source>
</evidence>
<name>A0A937CM91_9HYPH</name>
<keyword evidence="2" id="KW-1185">Reference proteome</keyword>
<accession>A0A937CM91</accession>
<protein>
    <submittedName>
        <fullName evidence="1">Phage head-tail connector protein</fullName>
    </submittedName>
</protein>
<dbReference type="AlphaFoldDB" id="A0A937CM91"/>
<dbReference type="EMBL" id="JAEQNC010000010">
    <property type="protein sequence ID" value="MBL0374030.1"/>
    <property type="molecule type" value="Genomic_DNA"/>
</dbReference>
<dbReference type="Proteomes" id="UP000633219">
    <property type="component" value="Unassembled WGS sequence"/>
</dbReference>
<evidence type="ECO:0000313" key="2">
    <source>
        <dbReference type="Proteomes" id="UP000633219"/>
    </source>
</evidence>
<dbReference type="Pfam" id="PF05135">
    <property type="entry name" value="Phage_connect_1"/>
    <property type="match status" value="1"/>
</dbReference>
<dbReference type="InterPro" id="IPR021146">
    <property type="entry name" value="Phage_gp6-like_head-tail"/>
</dbReference>
<dbReference type="RefSeq" id="WP_201661568.1">
    <property type="nucleotide sequence ID" value="NZ_JAEQNC010000010.1"/>
</dbReference>
<dbReference type="NCBIfam" id="TIGR02215">
    <property type="entry name" value="phage_chp_gp8"/>
    <property type="match status" value="1"/>
</dbReference>
<dbReference type="Gene3D" id="1.10.3230.30">
    <property type="entry name" value="Phage gp6-like head-tail connector protein"/>
    <property type="match status" value="1"/>
</dbReference>
<dbReference type="InterPro" id="IPR006450">
    <property type="entry name" value="Phage_HK97_gp6-like"/>
</dbReference>
<organism evidence="1 2">
    <name type="scientific">Rhizobium setariae</name>
    <dbReference type="NCBI Taxonomy" id="2801340"/>
    <lineage>
        <taxon>Bacteria</taxon>
        <taxon>Pseudomonadati</taxon>
        <taxon>Pseudomonadota</taxon>
        <taxon>Alphaproteobacteria</taxon>
        <taxon>Hyphomicrobiales</taxon>
        <taxon>Rhizobiaceae</taxon>
        <taxon>Rhizobium/Agrobacterium group</taxon>
        <taxon>Rhizobium</taxon>
    </lineage>
</organism>
<reference evidence="1" key="1">
    <citation type="submission" date="2021-01" db="EMBL/GenBank/DDBJ databases">
        <title>Rhizobium sp. strain KVB221 16S ribosomal RNA gene Genome sequencing and assembly.</title>
        <authorList>
            <person name="Kang M."/>
        </authorList>
    </citation>
    <scope>NUCLEOTIDE SEQUENCE</scope>
    <source>
        <strain evidence="1">KVB221</strain>
    </source>
</reference>
<sequence>MLAPVRTIAPAEMPISLVEAKTHLRVDHSDDDTLIAGLIASAVDHLDGWTGILGRALVTQTWRQDFPQFCFRNLPLPLAPAVSVVGISYFDGENVQQTLADTVYGLSSDALGAFVALKPDQTWPKTYPRPDSVSVIYVAGADVADVPAALKVAILLLVGNWYENRSATSTTAMMALPFAVNALVAPYRRVGV</sequence>
<gene>
    <name evidence="1" type="ORF">JJB09_18575</name>
</gene>
<proteinExistence type="predicted"/>
<comment type="caution">
    <text evidence="1">The sequence shown here is derived from an EMBL/GenBank/DDBJ whole genome shotgun (WGS) entry which is preliminary data.</text>
</comment>
<dbReference type="InterPro" id="IPR011738">
    <property type="entry name" value="Phage_CHP"/>
</dbReference>
<dbReference type="NCBIfam" id="TIGR01560">
    <property type="entry name" value="put_DNA_pack"/>
    <property type="match status" value="2"/>
</dbReference>
<dbReference type="CDD" id="cd08054">
    <property type="entry name" value="gp6"/>
    <property type="match status" value="1"/>
</dbReference>